<dbReference type="eggNOG" id="ENOG50334FP">
    <property type="taxonomic scope" value="Bacteria"/>
</dbReference>
<keyword evidence="2" id="KW-1185">Reference proteome</keyword>
<dbReference type="RefSeq" id="WP_015331416.1">
    <property type="nucleotide sequence ID" value="NC_020054.1"/>
</dbReference>
<accession>I0K864</accession>
<dbReference type="HOGENOM" id="CLU_982624_0_0_10"/>
<gene>
    <name evidence="1" type="ORF">FAES_2308</name>
</gene>
<dbReference type="AlphaFoldDB" id="I0K864"/>
<evidence type="ECO:0000313" key="2">
    <source>
        <dbReference type="Proteomes" id="UP000011058"/>
    </source>
</evidence>
<sequence>MKTIEFGSKAYRVAENWAELTTEQYVQLILCPRLKADGSFDTVEHQAAACRVWLGMSPRVWRDLIITPWQWGQLRQQFAWLFNTAPEGKPPLMSFECGGVNYHLPAADMADTTGADLAAANMAYLEFAAPPEDGVTDVDSKTKALNQLVAILCRPRRKDWRKFMNSDEWNGDVREPFNEARAQAHAEQLDKLPLNLKMLVLDYFERSNNAFLALYGELFGKSREPRYQDGRGWVMLLKNVAKDGHFGDYEKVCTMPAHLLFASLLDDLLNQQEAQEREKAQHP</sequence>
<evidence type="ECO:0000313" key="1">
    <source>
        <dbReference type="EMBL" id="CCH00317.1"/>
    </source>
</evidence>
<dbReference type="OrthoDB" id="879730at2"/>
<name>I0K864_9BACT</name>
<dbReference type="KEGG" id="fae:FAES_2308"/>
<dbReference type="Proteomes" id="UP000011058">
    <property type="component" value="Chromosome"/>
</dbReference>
<organism evidence="1 2">
    <name type="scientific">Fibrella aestuarina BUZ 2</name>
    <dbReference type="NCBI Taxonomy" id="1166018"/>
    <lineage>
        <taxon>Bacteria</taxon>
        <taxon>Pseudomonadati</taxon>
        <taxon>Bacteroidota</taxon>
        <taxon>Cytophagia</taxon>
        <taxon>Cytophagales</taxon>
        <taxon>Spirosomataceae</taxon>
        <taxon>Fibrella</taxon>
    </lineage>
</organism>
<protein>
    <submittedName>
        <fullName evidence="1">Uncharacterized protein</fullName>
    </submittedName>
</protein>
<proteinExistence type="predicted"/>
<dbReference type="EMBL" id="HE796683">
    <property type="protein sequence ID" value="CCH00317.1"/>
    <property type="molecule type" value="Genomic_DNA"/>
</dbReference>
<dbReference type="STRING" id="1166018.FAES_2308"/>
<reference evidence="1 2" key="1">
    <citation type="journal article" date="2012" name="J. Bacteriol.">
        <title>Genome Sequence of Fibrella aestuarina BUZ 2T, a Filamentous Marine Bacterium.</title>
        <authorList>
            <person name="Filippini M."/>
            <person name="Qi W."/>
            <person name="Blom J."/>
            <person name="Goesmann A."/>
            <person name="Smits T.H."/>
            <person name="Bagheri H.C."/>
        </authorList>
    </citation>
    <scope>NUCLEOTIDE SEQUENCE [LARGE SCALE GENOMIC DNA]</scope>
    <source>
        <strain evidence="2">BUZ 2T</strain>
    </source>
</reference>